<feature type="compositionally biased region" description="Basic and acidic residues" evidence="1">
    <location>
        <begin position="9"/>
        <end position="37"/>
    </location>
</feature>
<name>A0AAV2LXA0_KNICA</name>
<dbReference type="EMBL" id="OZ035827">
    <property type="protein sequence ID" value="CAL1605696.1"/>
    <property type="molecule type" value="Genomic_DNA"/>
</dbReference>
<sequence length="113" mass="12543">MPLVVISQVEDKTGTGGERREEGEKKKETETQGKRTEGATGASVLDRSAGEPKPEQTPDGDWTGSRLRRHSRVAKERRVGLDTPPPFLPLLERLSGGPKQRDQRSQGGIQRWK</sequence>
<protein>
    <submittedName>
        <fullName evidence="3">Uncharacterized protein</fullName>
    </submittedName>
</protein>
<dbReference type="EMBL" id="OZ035827">
    <property type="protein sequence ID" value="CAL1605694.1"/>
    <property type="molecule type" value="Genomic_DNA"/>
</dbReference>
<reference evidence="3 4" key="1">
    <citation type="submission" date="2024-04" db="EMBL/GenBank/DDBJ databases">
        <authorList>
            <person name="Waldvogel A.-M."/>
            <person name="Schoenle A."/>
        </authorList>
    </citation>
    <scope>NUCLEOTIDE SEQUENCE [LARGE SCALE GENOMIC DNA]</scope>
</reference>
<proteinExistence type="predicted"/>
<dbReference type="AlphaFoldDB" id="A0AAV2LXA0"/>
<gene>
    <name evidence="2" type="ORF">KC01_LOCUS33027</name>
    <name evidence="3" type="ORF">KC01_LOCUS33029</name>
</gene>
<feature type="region of interest" description="Disordered" evidence="1">
    <location>
        <begin position="1"/>
        <end position="113"/>
    </location>
</feature>
<evidence type="ECO:0000313" key="4">
    <source>
        <dbReference type="Proteomes" id="UP001497482"/>
    </source>
</evidence>
<accession>A0AAV2LXA0</accession>
<dbReference type="Proteomes" id="UP001497482">
    <property type="component" value="Chromosome 5"/>
</dbReference>
<evidence type="ECO:0000256" key="1">
    <source>
        <dbReference type="SAM" id="MobiDB-lite"/>
    </source>
</evidence>
<evidence type="ECO:0000313" key="2">
    <source>
        <dbReference type="EMBL" id="CAL1605694.1"/>
    </source>
</evidence>
<keyword evidence="4" id="KW-1185">Reference proteome</keyword>
<organism evidence="3 4">
    <name type="scientific">Knipowitschia caucasica</name>
    <name type="common">Caucasian dwarf goby</name>
    <name type="synonym">Pomatoschistus caucasicus</name>
    <dbReference type="NCBI Taxonomy" id="637954"/>
    <lineage>
        <taxon>Eukaryota</taxon>
        <taxon>Metazoa</taxon>
        <taxon>Chordata</taxon>
        <taxon>Craniata</taxon>
        <taxon>Vertebrata</taxon>
        <taxon>Euteleostomi</taxon>
        <taxon>Actinopterygii</taxon>
        <taxon>Neopterygii</taxon>
        <taxon>Teleostei</taxon>
        <taxon>Neoteleostei</taxon>
        <taxon>Acanthomorphata</taxon>
        <taxon>Gobiaria</taxon>
        <taxon>Gobiiformes</taxon>
        <taxon>Gobioidei</taxon>
        <taxon>Gobiidae</taxon>
        <taxon>Gobiinae</taxon>
        <taxon>Knipowitschia</taxon>
    </lineage>
</organism>
<evidence type="ECO:0000313" key="3">
    <source>
        <dbReference type="EMBL" id="CAL1605696.1"/>
    </source>
</evidence>